<organism evidence="2 3">
    <name type="scientific">Klebsiella pneumoniae IS43</name>
    <dbReference type="NCBI Taxonomy" id="1432552"/>
    <lineage>
        <taxon>Bacteria</taxon>
        <taxon>Pseudomonadati</taxon>
        <taxon>Pseudomonadota</taxon>
        <taxon>Gammaproteobacteria</taxon>
        <taxon>Enterobacterales</taxon>
        <taxon>Enterobacteriaceae</taxon>
        <taxon>Klebsiella/Raoultella group</taxon>
        <taxon>Klebsiella</taxon>
        <taxon>Klebsiella pneumoniae complex</taxon>
    </lineage>
</organism>
<dbReference type="Proteomes" id="UP000019183">
    <property type="component" value="Unassembled WGS sequence"/>
</dbReference>
<dbReference type="CDD" id="cd04301">
    <property type="entry name" value="NAT_SF"/>
    <property type="match status" value="1"/>
</dbReference>
<dbReference type="Pfam" id="PF00583">
    <property type="entry name" value="Acetyltransf_1"/>
    <property type="match status" value="1"/>
</dbReference>
<evidence type="ECO:0000313" key="2">
    <source>
        <dbReference type="EMBL" id="CDL11920.1"/>
    </source>
</evidence>
<dbReference type="PROSITE" id="PS51186">
    <property type="entry name" value="GNAT"/>
    <property type="match status" value="1"/>
</dbReference>
<dbReference type="GO" id="GO:0016747">
    <property type="term" value="F:acyltransferase activity, transferring groups other than amino-acyl groups"/>
    <property type="evidence" value="ECO:0007669"/>
    <property type="project" value="InterPro"/>
</dbReference>
<comment type="caution">
    <text evidence="2">The sequence shown here is derived from an EMBL/GenBank/DDBJ whole genome shotgun (WGS) entry which is preliminary data.</text>
</comment>
<dbReference type="InterPro" id="IPR000182">
    <property type="entry name" value="GNAT_dom"/>
</dbReference>
<dbReference type="Gene3D" id="3.40.630.30">
    <property type="match status" value="1"/>
</dbReference>
<evidence type="ECO:0000259" key="1">
    <source>
        <dbReference type="PROSITE" id="PS51186"/>
    </source>
</evidence>
<dbReference type="SUPFAM" id="SSF55729">
    <property type="entry name" value="Acyl-CoA N-acyltransferases (Nat)"/>
    <property type="match status" value="1"/>
</dbReference>
<dbReference type="EMBL" id="CBWK010000721">
    <property type="protein sequence ID" value="CDL11920.1"/>
    <property type="molecule type" value="Genomic_DNA"/>
</dbReference>
<evidence type="ECO:0000313" key="3">
    <source>
        <dbReference type="Proteomes" id="UP000019183"/>
    </source>
</evidence>
<dbReference type="InterPro" id="IPR016181">
    <property type="entry name" value="Acyl_CoA_acyltransferase"/>
</dbReference>
<keyword evidence="3" id="KW-1185">Reference proteome</keyword>
<sequence length="176" mass="19528">MPAEAPLLDSDLEIREALPDDAHAIAALYVWHVLNGRASFEEIPPTVDEMRKRIQTVRDNGLPWLVALWRGAIVGYCYATFYRPRPAYRYTLEESIYVESGMGGRGIGSALLSRLIAECEKGPWRQMLAIIGDGHNNAGSLAIHKKVRLYRGGSAAQRRLQDGRLAGYVDYAARAG</sequence>
<feature type="domain" description="N-acetyltransferase" evidence="1">
    <location>
        <begin position="12"/>
        <end position="176"/>
    </location>
</feature>
<dbReference type="eggNOG" id="COG1247">
    <property type="taxonomic scope" value="Bacteria"/>
</dbReference>
<dbReference type="PANTHER" id="PTHR43072:SF8">
    <property type="entry name" value="ACYLTRANSFERASE FABY-RELATED"/>
    <property type="match status" value="1"/>
</dbReference>
<proteinExistence type="predicted"/>
<reference evidence="2" key="1">
    <citation type="submission" date="2013-10" db="EMBL/GenBank/DDBJ databases">
        <title>Antibiotic resistance diversity of beta-lactamase producers in the General Hospital Vienna.</title>
        <authorList>
            <person name="Barisic I."/>
            <person name="Mitteregger D."/>
            <person name="Hirschl A.M."/>
            <person name="Noehammer C."/>
            <person name="Wiesinger-Mayr H."/>
        </authorList>
    </citation>
    <scope>NUCLEOTIDE SEQUENCE [LARGE SCALE GENOMIC DNA]</scope>
    <source>
        <strain evidence="2">IS43</strain>
    </source>
</reference>
<name>W1DT61_KLEPN</name>
<dbReference type="PANTHER" id="PTHR43072">
    <property type="entry name" value="N-ACETYLTRANSFERASE"/>
    <property type="match status" value="1"/>
</dbReference>
<accession>W1DT61</accession>
<dbReference type="AlphaFoldDB" id="W1DT61"/>
<protein>
    <submittedName>
        <fullName evidence="2">GCN5-related N-acetyltransferase</fullName>
    </submittedName>
</protein>